<feature type="transmembrane region" description="Helical" evidence="1">
    <location>
        <begin position="108"/>
        <end position="127"/>
    </location>
</feature>
<feature type="transmembrane region" description="Helical" evidence="1">
    <location>
        <begin position="23"/>
        <end position="42"/>
    </location>
</feature>
<proteinExistence type="predicted"/>
<keyword evidence="3" id="KW-1185">Reference proteome</keyword>
<name>A0ABR3C0L0_9PEZI</name>
<reference evidence="2 3" key="1">
    <citation type="submission" date="2024-02" db="EMBL/GenBank/DDBJ databases">
        <title>De novo assembly and annotation of 12 fungi associated with fruit tree decline syndrome in Ontario, Canada.</title>
        <authorList>
            <person name="Sulman M."/>
            <person name="Ellouze W."/>
            <person name="Ilyukhin E."/>
        </authorList>
    </citation>
    <scope>NUCLEOTIDE SEQUENCE [LARGE SCALE GENOMIC DNA]</scope>
    <source>
        <strain evidence="2 3">FDS-637</strain>
    </source>
</reference>
<sequence>MEEHTPPVPTVRHVLDLFWIEKVLLSVYMFVVCFAILLCWLLRRYNILIPPFHGYFLSLTLHLGSILSGQDPCISTLGLTDPRVVVCFSTENVPTDLDFSLYKPSRKAIMVFITLTSWTVMLGIMEAFVRSPRATWCAVLYIMFIFVVIDESMKNQSRDA</sequence>
<dbReference type="EMBL" id="JAJVCZ030000012">
    <property type="protein sequence ID" value="KAL0253311.1"/>
    <property type="molecule type" value="Genomic_DNA"/>
</dbReference>
<dbReference type="RefSeq" id="XP_066627955.1">
    <property type="nucleotide sequence ID" value="XM_066781672.1"/>
</dbReference>
<evidence type="ECO:0000313" key="3">
    <source>
        <dbReference type="Proteomes" id="UP001430584"/>
    </source>
</evidence>
<protein>
    <submittedName>
        <fullName evidence="2">Uncharacterized protein</fullName>
    </submittedName>
</protein>
<keyword evidence="1" id="KW-0472">Membrane</keyword>
<keyword evidence="1" id="KW-0812">Transmembrane</keyword>
<gene>
    <name evidence="2" type="ORF">SLS55_010284</name>
</gene>
<evidence type="ECO:0000313" key="2">
    <source>
        <dbReference type="EMBL" id="KAL0253311.1"/>
    </source>
</evidence>
<accession>A0ABR3C0L0</accession>
<feature type="transmembrane region" description="Helical" evidence="1">
    <location>
        <begin position="133"/>
        <end position="149"/>
    </location>
</feature>
<dbReference type="GeneID" id="92014369"/>
<dbReference type="Proteomes" id="UP001430584">
    <property type="component" value="Unassembled WGS sequence"/>
</dbReference>
<evidence type="ECO:0000256" key="1">
    <source>
        <dbReference type="SAM" id="Phobius"/>
    </source>
</evidence>
<organism evidence="2 3">
    <name type="scientific">Diplodia seriata</name>
    <dbReference type="NCBI Taxonomy" id="420778"/>
    <lineage>
        <taxon>Eukaryota</taxon>
        <taxon>Fungi</taxon>
        <taxon>Dikarya</taxon>
        <taxon>Ascomycota</taxon>
        <taxon>Pezizomycotina</taxon>
        <taxon>Dothideomycetes</taxon>
        <taxon>Dothideomycetes incertae sedis</taxon>
        <taxon>Botryosphaeriales</taxon>
        <taxon>Botryosphaeriaceae</taxon>
        <taxon>Diplodia</taxon>
    </lineage>
</organism>
<keyword evidence="1" id="KW-1133">Transmembrane helix</keyword>
<comment type="caution">
    <text evidence="2">The sequence shown here is derived from an EMBL/GenBank/DDBJ whole genome shotgun (WGS) entry which is preliminary data.</text>
</comment>